<organism evidence="2 3">
    <name type="scientific">Rhizobium fredii</name>
    <name type="common">Sinorhizobium fredii</name>
    <dbReference type="NCBI Taxonomy" id="380"/>
    <lineage>
        <taxon>Bacteria</taxon>
        <taxon>Pseudomonadati</taxon>
        <taxon>Pseudomonadota</taxon>
        <taxon>Alphaproteobacteria</taxon>
        <taxon>Hyphomicrobiales</taxon>
        <taxon>Rhizobiaceae</taxon>
        <taxon>Sinorhizobium/Ensifer group</taxon>
        <taxon>Sinorhizobium</taxon>
    </lineage>
</organism>
<accession>A0A844AB28</accession>
<evidence type="ECO:0000313" key="3">
    <source>
        <dbReference type="Proteomes" id="UP000466694"/>
    </source>
</evidence>
<dbReference type="AlphaFoldDB" id="A0A844AB28"/>
<evidence type="ECO:0000256" key="1">
    <source>
        <dbReference type="SAM" id="MobiDB-lite"/>
    </source>
</evidence>
<dbReference type="EMBL" id="WISZ01000085">
    <property type="protein sequence ID" value="MQX08710.1"/>
    <property type="molecule type" value="Genomic_DNA"/>
</dbReference>
<feature type="region of interest" description="Disordered" evidence="1">
    <location>
        <begin position="1"/>
        <end position="60"/>
    </location>
</feature>
<dbReference type="RefSeq" id="WP_037435715.1">
    <property type="nucleotide sequence ID" value="NZ_BJNI01000077.1"/>
</dbReference>
<comment type="caution">
    <text evidence="2">The sequence shown here is derived from an EMBL/GenBank/DDBJ whole genome shotgun (WGS) entry which is preliminary data.</text>
</comment>
<reference evidence="2 3" key="1">
    <citation type="journal article" date="2013" name="Genome Biol.">
        <title>Comparative genomics of the core and accessory genomes of 48 Sinorhizobium strains comprising five genospecies.</title>
        <authorList>
            <person name="Sugawara M."/>
            <person name="Epstein B."/>
            <person name="Badgley B.D."/>
            <person name="Unno T."/>
            <person name="Xu L."/>
            <person name="Reese J."/>
            <person name="Gyaneshwar P."/>
            <person name="Denny R."/>
            <person name="Mudge J."/>
            <person name="Bharti A.K."/>
            <person name="Farmer A.D."/>
            <person name="May G.D."/>
            <person name="Woodward J.E."/>
            <person name="Medigue C."/>
            <person name="Vallenet D."/>
            <person name="Lajus A."/>
            <person name="Rouy Z."/>
            <person name="Martinez-Vaz B."/>
            <person name="Tiffin P."/>
            <person name="Young N.D."/>
            <person name="Sadowsky M.J."/>
        </authorList>
    </citation>
    <scope>NUCLEOTIDE SEQUENCE [LARGE SCALE GENOMIC DNA]</scope>
    <source>
        <strain evidence="2 3">USDA205</strain>
    </source>
</reference>
<protein>
    <submittedName>
        <fullName evidence="2">Uncharacterized protein</fullName>
    </submittedName>
</protein>
<feature type="compositionally biased region" description="Basic and acidic residues" evidence="1">
    <location>
        <begin position="23"/>
        <end position="44"/>
    </location>
</feature>
<sequence length="60" mass="6430">MPKRDPIPAPTETPREPQGIPGRPDRSLEKPAEPPIKKPEDTKNPTDPALLPIGDPAGMA</sequence>
<evidence type="ECO:0000313" key="2">
    <source>
        <dbReference type="EMBL" id="MQX08710.1"/>
    </source>
</evidence>
<gene>
    <name evidence="2" type="ORF">GHK48_10535</name>
</gene>
<name>A0A844AB28_RHIFR</name>
<dbReference type="Proteomes" id="UP000466694">
    <property type="component" value="Unassembled WGS sequence"/>
</dbReference>
<proteinExistence type="predicted"/>